<feature type="transmembrane region" description="Helical" evidence="5">
    <location>
        <begin position="6"/>
        <end position="24"/>
    </location>
</feature>
<evidence type="ECO:0000259" key="7">
    <source>
        <dbReference type="Pfam" id="PF23914"/>
    </source>
</evidence>
<evidence type="ECO:0000256" key="5">
    <source>
        <dbReference type="SAM" id="Phobius"/>
    </source>
</evidence>
<keyword evidence="5" id="KW-1133">Transmembrane helix</keyword>
<dbReference type="Pfam" id="PF23892">
    <property type="entry name" value="Ig_CycH"/>
    <property type="match status" value="1"/>
</dbReference>
<gene>
    <name evidence="8" type="ORF">BVH74_16140</name>
</gene>
<comment type="subcellular location">
    <subcellularLocation>
        <location evidence="1">Cell envelope</location>
    </subcellularLocation>
</comment>
<evidence type="ECO:0000313" key="9">
    <source>
        <dbReference type="Proteomes" id="UP000243488"/>
    </source>
</evidence>
<dbReference type="InterPro" id="IPR011990">
    <property type="entry name" value="TPR-like_helical_dom_sf"/>
</dbReference>
<proteinExistence type="predicted"/>
<dbReference type="GO" id="GO:0030313">
    <property type="term" value="C:cell envelope"/>
    <property type="evidence" value="ECO:0007669"/>
    <property type="project" value="UniProtKB-SubCell"/>
</dbReference>
<accession>A0A1V0B8B7</accession>
<keyword evidence="4" id="KW-0802">TPR repeat</keyword>
<feature type="domain" description="Cytochrome c-type biogenesis protein H Ig-like" evidence="6">
    <location>
        <begin position="291"/>
        <end position="396"/>
    </location>
</feature>
<dbReference type="SUPFAM" id="SSF48452">
    <property type="entry name" value="TPR-like"/>
    <property type="match status" value="1"/>
</dbReference>
<dbReference type="InterPro" id="IPR056413">
    <property type="entry name" value="TPR_CcmH_CycH"/>
</dbReference>
<dbReference type="InterPro" id="IPR056412">
    <property type="entry name" value="Ig_CycH"/>
</dbReference>
<dbReference type="InterPro" id="IPR017560">
    <property type="entry name" value="Cyt_c_biogenesis_CcmI"/>
</dbReference>
<evidence type="ECO:0000256" key="4">
    <source>
        <dbReference type="ARBA" id="ARBA00022803"/>
    </source>
</evidence>
<dbReference type="NCBIfam" id="TIGR03142">
    <property type="entry name" value="cytochro_ccmI"/>
    <property type="match status" value="1"/>
</dbReference>
<organism evidence="8 9">
    <name type="scientific">Halopseudomonas phragmitis</name>
    <dbReference type="NCBI Taxonomy" id="1931241"/>
    <lineage>
        <taxon>Bacteria</taxon>
        <taxon>Pseudomonadati</taxon>
        <taxon>Pseudomonadota</taxon>
        <taxon>Gammaproteobacteria</taxon>
        <taxon>Pseudomonadales</taxon>
        <taxon>Pseudomonadaceae</taxon>
        <taxon>Halopseudomonas</taxon>
    </lineage>
</organism>
<evidence type="ECO:0000259" key="6">
    <source>
        <dbReference type="Pfam" id="PF23892"/>
    </source>
</evidence>
<reference evidence="8 9" key="1">
    <citation type="submission" date="2017-03" db="EMBL/GenBank/DDBJ databases">
        <title>Complete genome sequence of the novel DNRA strain Pseudomonas sp. S-6-2 isolated from Chinese polluted river sediment. Journal of Biotechnology.</title>
        <authorList>
            <person name="Li J."/>
            <person name="Xiang F."/>
            <person name="Wang L."/>
            <person name="Xi L."/>
            <person name="Liu J."/>
        </authorList>
    </citation>
    <scope>NUCLEOTIDE SEQUENCE [LARGE SCALE GENOMIC DNA]</scope>
    <source>
        <strain evidence="8 9">S-6-2</strain>
    </source>
</reference>
<feature type="transmembrane region" description="Helical" evidence="5">
    <location>
        <begin position="94"/>
        <end position="114"/>
    </location>
</feature>
<dbReference type="InterPro" id="IPR051263">
    <property type="entry name" value="C-type_cytochrome_biogenesis"/>
</dbReference>
<dbReference type="PANTHER" id="PTHR47870:SF4">
    <property type="entry name" value="CYTOCHROME C-TYPE BIOGENESIS PROTEIN CYCH"/>
    <property type="match status" value="1"/>
</dbReference>
<dbReference type="RefSeq" id="WP_080051094.1">
    <property type="nucleotide sequence ID" value="NZ_CP020100.1"/>
</dbReference>
<dbReference type="AlphaFoldDB" id="A0A1V0B8B7"/>
<sequence length="399" mass="43294">MTDFWLFSALLLVAGIVVVLWPLWQRGRQATVDRTALNVALFEERLAELEGQRGAGEISEEQYQQTRQEASRLLLEDTAEADQRQRPRVAGTPALLVVAAILMVPLVLVLYSSWGNPAGLALYRELQERPQVESLEALIDRMERITEVQPQNGEAWFMLGRAYMNAQQPEQAVRAFGLSVERLGERPEVLAQLAQARYFAAGNQLDAQSVAALDKALEMEPREPTALGLLGIAAFESADYSGAIAYWERLLAGMPPGSSGAEAIQGGIERARQRLGQPAPAVDEVAEQAVIRVRLEIDPQIAAGLDDGAVVFLFARDPNGPPMPLVAKRFALDELPAEVELSAADAMLPGVTLTPGQSLQLVARVSPDGDALSGSHQGRTDNVEVGAQQRVLVKVDQPL</sequence>
<name>A0A1V0B8B7_9GAMM</name>
<evidence type="ECO:0000256" key="1">
    <source>
        <dbReference type="ARBA" id="ARBA00004196"/>
    </source>
</evidence>
<dbReference type="GO" id="GO:0005886">
    <property type="term" value="C:plasma membrane"/>
    <property type="evidence" value="ECO:0007669"/>
    <property type="project" value="TreeGrafter"/>
</dbReference>
<dbReference type="GO" id="GO:0017004">
    <property type="term" value="P:cytochrome complex assembly"/>
    <property type="evidence" value="ECO:0007669"/>
    <property type="project" value="UniProtKB-KW"/>
</dbReference>
<dbReference type="Gene3D" id="1.25.40.10">
    <property type="entry name" value="Tetratricopeptide repeat domain"/>
    <property type="match status" value="1"/>
</dbReference>
<dbReference type="Proteomes" id="UP000243488">
    <property type="component" value="Chromosome"/>
</dbReference>
<keyword evidence="5" id="KW-0812">Transmembrane</keyword>
<feature type="domain" description="Cytochrome c-type biogenesis protein H TPR" evidence="7">
    <location>
        <begin position="148"/>
        <end position="258"/>
    </location>
</feature>
<evidence type="ECO:0000256" key="3">
    <source>
        <dbReference type="ARBA" id="ARBA00022748"/>
    </source>
</evidence>
<protein>
    <submittedName>
        <fullName evidence="8">C-type cytochrome biogenesis protein CcmI</fullName>
    </submittedName>
</protein>
<dbReference type="STRING" id="1931241.BVH74_16140"/>
<dbReference type="PANTHER" id="PTHR47870">
    <property type="entry name" value="CYTOCHROME C-TYPE BIOGENESIS PROTEIN CCMH"/>
    <property type="match status" value="1"/>
</dbReference>
<evidence type="ECO:0000313" key="8">
    <source>
        <dbReference type="EMBL" id="AQZ96186.1"/>
    </source>
</evidence>
<keyword evidence="5" id="KW-0472">Membrane</keyword>
<dbReference type="Pfam" id="PF23914">
    <property type="entry name" value="TPR_CcmH_CycH"/>
    <property type="match status" value="1"/>
</dbReference>
<keyword evidence="2" id="KW-0677">Repeat</keyword>
<evidence type="ECO:0000256" key="2">
    <source>
        <dbReference type="ARBA" id="ARBA00022737"/>
    </source>
</evidence>
<dbReference type="KEGG" id="ppha:BVH74_16140"/>
<keyword evidence="9" id="KW-1185">Reference proteome</keyword>
<dbReference type="EMBL" id="CP020100">
    <property type="protein sequence ID" value="AQZ96186.1"/>
    <property type="molecule type" value="Genomic_DNA"/>
</dbReference>
<keyword evidence="3" id="KW-0201">Cytochrome c-type biogenesis</keyword>